<comment type="function">
    <text evidence="6">Together with LptD, is involved in the assembly of lipopolysaccharide (LPS) at the surface of the outer membrane. Required for the proper assembly of LptD. Binds LPS and may serve as the LPS recognition site at the outer membrane.</text>
</comment>
<evidence type="ECO:0000256" key="6">
    <source>
        <dbReference type="HAMAP-Rule" id="MF_01186"/>
    </source>
</evidence>
<dbReference type="PROSITE" id="PS51257">
    <property type="entry name" value="PROKAR_LIPOPROTEIN"/>
    <property type="match status" value="1"/>
</dbReference>
<evidence type="ECO:0000256" key="4">
    <source>
        <dbReference type="ARBA" id="ARBA00023237"/>
    </source>
</evidence>
<evidence type="ECO:0000313" key="7">
    <source>
        <dbReference type="EMBL" id="GAA4030872.1"/>
    </source>
</evidence>
<dbReference type="Proteomes" id="UP001501353">
    <property type="component" value="Unassembled WGS sequence"/>
</dbReference>
<keyword evidence="4 6" id="KW-0998">Cell outer membrane</keyword>
<dbReference type="PANTHER" id="PTHR38098">
    <property type="entry name" value="LPS-ASSEMBLY LIPOPROTEIN LPTE"/>
    <property type="match status" value="1"/>
</dbReference>
<comment type="subunit">
    <text evidence="6">Component of the lipopolysaccharide transport and assembly complex. Interacts with LptD.</text>
</comment>
<evidence type="ECO:0000256" key="1">
    <source>
        <dbReference type="ARBA" id="ARBA00022729"/>
    </source>
</evidence>
<keyword evidence="2 6" id="KW-0472">Membrane</keyword>
<evidence type="ECO:0000256" key="2">
    <source>
        <dbReference type="ARBA" id="ARBA00023136"/>
    </source>
</evidence>
<organism evidence="7 8">
    <name type="scientific">Actimicrobium antarcticum</name>
    <dbReference type="NCBI Taxonomy" id="1051899"/>
    <lineage>
        <taxon>Bacteria</taxon>
        <taxon>Pseudomonadati</taxon>
        <taxon>Pseudomonadota</taxon>
        <taxon>Betaproteobacteria</taxon>
        <taxon>Burkholderiales</taxon>
        <taxon>Oxalobacteraceae</taxon>
        <taxon>Actimicrobium</taxon>
    </lineage>
</organism>
<reference evidence="8" key="1">
    <citation type="journal article" date="2019" name="Int. J. Syst. Evol. Microbiol.">
        <title>The Global Catalogue of Microorganisms (GCM) 10K type strain sequencing project: providing services to taxonomists for standard genome sequencing and annotation.</title>
        <authorList>
            <consortium name="The Broad Institute Genomics Platform"/>
            <consortium name="The Broad Institute Genome Sequencing Center for Infectious Disease"/>
            <person name="Wu L."/>
            <person name="Ma J."/>
        </authorList>
    </citation>
    <scope>NUCLEOTIDE SEQUENCE [LARGE SCALE GENOMIC DNA]</scope>
    <source>
        <strain evidence="8">JCM 16673</strain>
    </source>
</reference>
<dbReference type="InterPro" id="IPR007485">
    <property type="entry name" value="LPS_assembly_LptE"/>
</dbReference>
<keyword evidence="3 6" id="KW-0564">Palmitate</keyword>
<comment type="similarity">
    <text evidence="6">Belongs to the LptE lipoprotein family.</text>
</comment>
<sequence length="169" mass="18748">MNRRTFLAYSAITATMATLSACGFRLRGSNGEANLPFKTMVLGFGDTSPLGAELRRNIRANGTAVITDRKLADASLDVLSETREKVILSLNSAGRVREFTLYYKFRFQVVDNTGKQLLAPTDIILKREISFNESAVLAKEAEEGLLYRDMQSDLVQQILRRLAALKPAT</sequence>
<keyword evidence="8" id="KW-1185">Reference proteome</keyword>
<dbReference type="Pfam" id="PF04390">
    <property type="entry name" value="LptE"/>
    <property type="match status" value="1"/>
</dbReference>
<proteinExistence type="inferred from homology"/>
<gene>
    <name evidence="6 7" type="primary">lptE</name>
    <name evidence="7" type="ORF">GCM10022212_31660</name>
</gene>
<dbReference type="HAMAP" id="MF_01186">
    <property type="entry name" value="LPS_assembly_LptE"/>
    <property type="match status" value="1"/>
</dbReference>
<dbReference type="EMBL" id="BAAAZE010000013">
    <property type="protein sequence ID" value="GAA4030872.1"/>
    <property type="molecule type" value="Genomic_DNA"/>
</dbReference>
<comment type="subcellular location">
    <subcellularLocation>
        <location evidence="6">Cell outer membrane</location>
        <topology evidence="6">Lipid-anchor</topology>
    </subcellularLocation>
</comment>
<keyword evidence="5 6" id="KW-0449">Lipoprotein</keyword>
<protein>
    <recommendedName>
        <fullName evidence="6">LPS-assembly lipoprotein LptE</fullName>
    </recommendedName>
</protein>
<evidence type="ECO:0000256" key="3">
    <source>
        <dbReference type="ARBA" id="ARBA00023139"/>
    </source>
</evidence>
<accession>A0ABP7TUW2</accession>
<evidence type="ECO:0000256" key="5">
    <source>
        <dbReference type="ARBA" id="ARBA00023288"/>
    </source>
</evidence>
<evidence type="ECO:0000313" key="8">
    <source>
        <dbReference type="Proteomes" id="UP001501353"/>
    </source>
</evidence>
<dbReference type="Gene3D" id="3.30.160.150">
    <property type="entry name" value="Lipoprotein like domain"/>
    <property type="match status" value="1"/>
</dbReference>
<dbReference type="RefSeq" id="WP_344764721.1">
    <property type="nucleotide sequence ID" value="NZ_BAAAZE010000013.1"/>
</dbReference>
<keyword evidence="1 6" id="KW-0732">Signal</keyword>
<dbReference type="PANTHER" id="PTHR38098:SF1">
    <property type="entry name" value="LPS-ASSEMBLY LIPOPROTEIN LPTE"/>
    <property type="match status" value="1"/>
</dbReference>
<name>A0ABP7TUW2_9BURK</name>
<comment type="caution">
    <text evidence="7">The sequence shown here is derived from an EMBL/GenBank/DDBJ whole genome shotgun (WGS) entry which is preliminary data.</text>
</comment>